<dbReference type="CDD" id="cd16473">
    <property type="entry name" value="RING-H2_RNF103"/>
    <property type="match status" value="1"/>
</dbReference>
<dbReference type="PANTHER" id="PTHR45931">
    <property type="entry name" value="SI:CH211-59O9.10"/>
    <property type="match status" value="1"/>
</dbReference>
<evidence type="ECO:0000256" key="4">
    <source>
        <dbReference type="PROSITE-ProRule" id="PRU00175"/>
    </source>
</evidence>
<dbReference type="EMBL" id="KV878892">
    <property type="protein sequence ID" value="OJJ86531.1"/>
    <property type="molecule type" value="Genomic_DNA"/>
</dbReference>
<keyword evidence="6" id="KW-0812">Transmembrane</keyword>
<keyword evidence="1" id="KW-0479">Metal-binding</keyword>
<evidence type="ECO:0000256" key="6">
    <source>
        <dbReference type="SAM" id="Phobius"/>
    </source>
</evidence>
<keyword evidence="3" id="KW-0862">Zinc</keyword>
<dbReference type="PANTHER" id="PTHR45931:SF3">
    <property type="entry name" value="RING ZINC FINGER-CONTAINING PROTEIN"/>
    <property type="match status" value="1"/>
</dbReference>
<dbReference type="STRING" id="1160497.A0A1L9VRM1"/>
<evidence type="ECO:0000256" key="2">
    <source>
        <dbReference type="ARBA" id="ARBA00022771"/>
    </source>
</evidence>
<evidence type="ECO:0000313" key="8">
    <source>
        <dbReference type="EMBL" id="OJJ86531.1"/>
    </source>
</evidence>
<dbReference type="VEuPathDB" id="FungiDB:ASPGLDRAFT_121058"/>
<dbReference type="InterPro" id="IPR051834">
    <property type="entry name" value="RING_finger_E3_ligase"/>
</dbReference>
<dbReference type="Pfam" id="PF13639">
    <property type="entry name" value="zf-RING_2"/>
    <property type="match status" value="1"/>
</dbReference>
<dbReference type="GO" id="GO:0008270">
    <property type="term" value="F:zinc ion binding"/>
    <property type="evidence" value="ECO:0007669"/>
    <property type="project" value="UniProtKB-KW"/>
</dbReference>
<keyword evidence="9" id="KW-1185">Reference proteome</keyword>
<accession>A0A1L9VRM1</accession>
<dbReference type="PROSITE" id="PS50089">
    <property type="entry name" value="ZF_RING_2"/>
    <property type="match status" value="1"/>
</dbReference>
<dbReference type="SUPFAM" id="SSF57850">
    <property type="entry name" value="RING/U-box"/>
    <property type="match status" value="1"/>
</dbReference>
<evidence type="ECO:0000256" key="5">
    <source>
        <dbReference type="SAM" id="MobiDB-lite"/>
    </source>
</evidence>
<dbReference type="Gene3D" id="3.30.40.10">
    <property type="entry name" value="Zinc/RING finger domain, C3HC4 (zinc finger)"/>
    <property type="match status" value="1"/>
</dbReference>
<evidence type="ECO:0000256" key="3">
    <source>
        <dbReference type="ARBA" id="ARBA00022833"/>
    </source>
</evidence>
<gene>
    <name evidence="8" type="ORF">ASPGLDRAFT_121058</name>
</gene>
<feature type="region of interest" description="Disordered" evidence="5">
    <location>
        <begin position="330"/>
        <end position="374"/>
    </location>
</feature>
<dbReference type="RefSeq" id="XP_022403220.1">
    <property type="nucleotide sequence ID" value="XM_022540201.1"/>
</dbReference>
<dbReference type="GO" id="GO:0061630">
    <property type="term" value="F:ubiquitin protein ligase activity"/>
    <property type="evidence" value="ECO:0007669"/>
    <property type="project" value="TreeGrafter"/>
</dbReference>
<evidence type="ECO:0000259" key="7">
    <source>
        <dbReference type="PROSITE" id="PS50089"/>
    </source>
</evidence>
<sequence length="457" mass="50753">MDTAADSLTTAATLFAGPGTTNTTPSTNSSLDFRLVLNGNVQTLSTHNAPENDPIQGLLFVPSLNPHDPCNDIAAPFIPPNVTRKEDVSPFGDHSIALAPWISVECTHSFLKASRRDEPDALIFFLPTQDEKEKPPSLDDPTWVLGDSDEWKNRNEYPVYAIPKPDAATLMQRLSWYSGDATSTSPHGSDSSVVAPHRHHNENVRLFTFIDLGKSYPPPKNGKKMPSLWGFILAILGTILVLSMLLLVCYQIVQKRRRRRLRRRIEAGDADLESLGLNQMKVPQEIVDQLPKYTFPDVNAPPEALLPNNMHSHHTKFFTDGHGSITTIEEEPEDRDEIDADHESHVQRPQPATTTTTTANTTTTTINQPISTTPSVDRLSYSQTTCAICLDDYEPGLSIVREMPCGHIFDAHCIDTFLTQNSSLCPLCKKSVLPSGTHPIPVTNVMVQRDYMQRRTN</sequence>
<dbReference type="InterPro" id="IPR013083">
    <property type="entry name" value="Znf_RING/FYVE/PHD"/>
</dbReference>
<dbReference type="Proteomes" id="UP000184300">
    <property type="component" value="Unassembled WGS sequence"/>
</dbReference>
<keyword evidence="6" id="KW-1133">Transmembrane helix</keyword>
<evidence type="ECO:0000313" key="9">
    <source>
        <dbReference type="Proteomes" id="UP000184300"/>
    </source>
</evidence>
<feature type="domain" description="RING-type" evidence="7">
    <location>
        <begin position="386"/>
        <end position="429"/>
    </location>
</feature>
<organism evidence="8 9">
    <name type="scientific">Aspergillus glaucus CBS 516.65</name>
    <dbReference type="NCBI Taxonomy" id="1160497"/>
    <lineage>
        <taxon>Eukaryota</taxon>
        <taxon>Fungi</taxon>
        <taxon>Dikarya</taxon>
        <taxon>Ascomycota</taxon>
        <taxon>Pezizomycotina</taxon>
        <taxon>Eurotiomycetes</taxon>
        <taxon>Eurotiomycetidae</taxon>
        <taxon>Eurotiales</taxon>
        <taxon>Aspergillaceae</taxon>
        <taxon>Aspergillus</taxon>
        <taxon>Aspergillus subgen. Aspergillus</taxon>
    </lineage>
</organism>
<dbReference type="GO" id="GO:0005634">
    <property type="term" value="C:nucleus"/>
    <property type="evidence" value="ECO:0007669"/>
    <property type="project" value="TreeGrafter"/>
</dbReference>
<feature type="compositionally biased region" description="Acidic residues" evidence="5">
    <location>
        <begin position="330"/>
        <end position="340"/>
    </location>
</feature>
<reference evidence="9" key="1">
    <citation type="journal article" date="2017" name="Genome Biol.">
        <title>Comparative genomics reveals high biological diversity and specific adaptations in the industrially and medically important fungal genus Aspergillus.</title>
        <authorList>
            <person name="de Vries R.P."/>
            <person name="Riley R."/>
            <person name="Wiebenga A."/>
            <person name="Aguilar-Osorio G."/>
            <person name="Amillis S."/>
            <person name="Uchima C.A."/>
            <person name="Anderluh G."/>
            <person name="Asadollahi M."/>
            <person name="Askin M."/>
            <person name="Barry K."/>
            <person name="Battaglia E."/>
            <person name="Bayram O."/>
            <person name="Benocci T."/>
            <person name="Braus-Stromeyer S.A."/>
            <person name="Caldana C."/>
            <person name="Canovas D."/>
            <person name="Cerqueira G.C."/>
            <person name="Chen F."/>
            <person name="Chen W."/>
            <person name="Choi C."/>
            <person name="Clum A."/>
            <person name="Dos Santos R.A."/>
            <person name="Damasio A.R."/>
            <person name="Diallinas G."/>
            <person name="Emri T."/>
            <person name="Fekete E."/>
            <person name="Flipphi M."/>
            <person name="Freyberg S."/>
            <person name="Gallo A."/>
            <person name="Gournas C."/>
            <person name="Habgood R."/>
            <person name="Hainaut M."/>
            <person name="Harispe M.L."/>
            <person name="Henrissat B."/>
            <person name="Hilden K.S."/>
            <person name="Hope R."/>
            <person name="Hossain A."/>
            <person name="Karabika E."/>
            <person name="Karaffa L."/>
            <person name="Karanyi Z."/>
            <person name="Krasevec N."/>
            <person name="Kuo A."/>
            <person name="Kusch H."/>
            <person name="LaButti K."/>
            <person name="Lagendijk E.L."/>
            <person name="Lapidus A."/>
            <person name="Levasseur A."/>
            <person name="Lindquist E."/>
            <person name="Lipzen A."/>
            <person name="Logrieco A.F."/>
            <person name="MacCabe A."/>
            <person name="Maekelae M.R."/>
            <person name="Malavazi I."/>
            <person name="Melin P."/>
            <person name="Meyer V."/>
            <person name="Mielnichuk N."/>
            <person name="Miskei M."/>
            <person name="Molnar A.P."/>
            <person name="Mule G."/>
            <person name="Ngan C.Y."/>
            <person name="Orejas M."/>
            <person name="Orosz E."/>
            <person name="Ouedraogo J.P."/>
            <person name="Overkamp K.M."/>
            <person name="Park H.-S."/>
            <person name="Perrone G."/>
            <person name="Piumi F."/>
            <person name="Punt P.J."/>
            <person name="Ram A.F."/>
            <person name="Ramon A."/>
            <person name="Rauscher S."/>
            <person name="Record E."/>
            <person name="Riano-Pachon D.M."/>
            <person name="Robert V."/>
            <person name="Roehrig J."/>
            <person name="Ruller R."/>
            <person name="Salamov A."/>
            <person name="Salih N.S."/>
            <person name="Samson R.A."/>
            <person name="Sandor E."/>
            <person name="Sanguinetti M."/>
            <person name="Schuetze T."/>
            <person name="Sepcic K."/>
            <person name="Shelest E."/>
            <person name="Sherlock G."/>
            <person name="Sophianopoulou V."/>
            <person name="Squina F.M."/>
            <person name="Sun H."/>
            <person name="Susca A."/>
            <person name="Todd R.B."/>
            <person name="Tsang A."/>
            <person name="Unkles S.E."/>
            <person name="van de Wiele N."/>
            <person name="van Rossen-Uffink D."/>
            <person name="Oliveira J.V."/>
            <person name="Vesth T.C."/>
            <person name="Visser J."/>
            <person name="Yu J.-H."/>
            <person name="Zhou M."/>
            <person name="Andersen M.R."/>
            <person name="Archer D.B."/>
            <person name="Baker S.E."/>
            <person name="Benoit I."/>
            <person name="Brakhage A.A."/>
            <person name="Braus G.H."/>
            <person name="Fischer R."/>
            <person name="Frisvad J.C."/>
            <person name="Goldman G.H."/>
            <person name="Houbraken J."/>
            <person name="Oakley B."/>
            <person name="Pocsi I."/>
            <person name="Scazzocchio C."/>
            <person name="Seiboth B."/>
            <person name="vanKuyk P.A."/>
            <person name="Wortman J."/>
            <person name="Dyer P.S."/>
            <person name="Grigoriev I.V."/>
        </authorList>
    </citation>
    <scope>NUCLEOTIDE SEQUENCE [LARGE SCALE GENOMIC DNA]</scope>
    <source>
        <strain evidence="9">CBS 516.65</strain>
    </source>
</reference>
<dbReference type="OrthoDB" id="21204at2759"/>
<feature type="transmembrane region" description="Helical" evidence="6">
    <location>
        <begin position="228"/>
        <end position="253"/>
    </location>
</feature>
<keyword evidence="2 4" id="KW-0863">Zinc-finger</keyword>
<dbReference type="AlphaFoldDB" id="A0A1L9VRM1"/>
<dbReference type="InterPro" id="IPR001841">
    <property type="entry name" value="Znf_RING"/>
</dbReference>
<protein>
    <recommendedName>
        <fullName evidence="7">RING-type domain-containing protein</fullName>
    </recommendedName>
</protein>
<evidence type="ECO:0000256" key="1">
    <source>
        <dbReference type="ARBA" id="ARBA00022723"/>
    </source>
</evidence>
<name>A0A1L9VRM1_ASPGL</name>
<dbReference type="GO" id="GO:0006511">
    <property type="term" value="P:ubiquitin-dependent protein catabolic process"/>
    <property type="evidence" value="ECO:0007669"/>
    <property type="project" value="TreeGrafter"/>
</dbReference>
<feature type="compositionally biased region" description="Low complexity" evidence="5">
    <location>
        <begin position="349"/>
        <end position="374"/>
    </location>
</feature>
<dbReference type="GeneID" id="34456462"/>
<keyword evidence="6" id="KW-0472">Membrane</keyword>
<dbReference type="SMART" id="SM00184">
    <property type="entry name" value="RING"/>
    <property type="match status" value="1"/>
</dbReference>
<proteinExistence type="predicted"/>